<accession>A0A1N6DL87</accession>
<dbReference type="PANTHER" id="PTHR34986">
    <property type="entry name" value="EVOLVED BETA-GALACTOSIDASE SUBUNIT BETA"/>
    <property type="match status" value="1"/>
</dbReference>
<dbReference type="NCBIfam" id="TIGR00022">
    <property type="entry name" value="YhcH/YjgK/YiaL family protein"/>
    <property type="match status" value="1"/>
</dbReference>
<sequence length="151" mass="17383">MILDTLENAHRYYGLGEKFIKAFEYLAQTDFTTLAKGKYEIDGKNIFAIVNEYETIDPSGEKMESHRKYIDVQYIVSGAELIGHDFMQEKQPSKAYSEEDDYMLFAEKPSFFSLLAQDHFAIFFPTDLHMPNLRVDVPGPVKKVVIKISVN</sequence>
<dbReference type="InterPro" id="IPR037012">
    <property type="entry name" value="NanQ/TabA/YiaL_sf"/>
</dbReference>
<keyword evidence="2" id="KW-1185">Reference proteome</keyword>
<dbReference type="GO" id="GO:0005829">
    <property type="term" value="C:cytosol"/>
    <property type="evidence" value="ECO:0007669"/>
    <property type="project" value="TreeGrafter"/>
</dbReference>
<gene>
    <name evidence="1" type="ORF">SAMN04488055_0879</name>
</gene>
<dbReference type="AlphaFoldDB" id="A0A1N6DL87"/>
<dbReference type="SUPFAM" id="SSF51197">
    <property type="entry name" value="Clavaminate synthase-like"/>
    <property type="match status" value="1"/>
</dbReference>
<dbReference type="STRING" id="536979.SAMN04488055_0879"/>
<evidence type="ECO:0000313" key="2">
    <source>
        <dbReference type="Proteomes" id="UP000185003"/>
    </source>
</evidence>
<evidence type="ECO:0000313" key="1">
    <source>
        <dbReference type="EMBL" id="SIN71591.1"/>
    </source>
</evidence>
<dbReference type="EMBL" id="FSRA01000001">
    <property type="protein sequence ID" value="SIN71591.1"/>
    <property type="molecule type" value="Genomic_DNA"/>
</dbReference>
<dbReference type="InterPro" id="IPR004375">
    <property type="entry name" value="NanQ/TabA/YiaL"/>
</dbReference>
<dbReference type="OrthoDB" id="9792756at2"/>
<organism evidence="1 2">
    <name type="scientific">Chitinophaga niabensis</name>
    <dbReference type="NCBI Taxonomy" id="536979"/>
    <lineage>
        <taxon>Bacteria</taxon>
        <taxon>Pseudomonadati</taxon>
        <taxon>Bacteroidota</taxon>
        <taxon>Chitinophagia</taxon>
        <taxon>Chitinophagales</taxon>
        <taxon>Chitinophagaceae</taxon>
        <taxon>Chitinophaga</taxon>
    </lineage>
</organism>
<dbReference type="PANTHER" id="PTHR34986:SF1">
    <property type="entry name" value="PROTEIN YIAL"/>
    <property type="match status" value="1"/>
</dbReference>
<dbReference type="Proteomes" id="UP000185003">
    <property type="component" value="Unassembled WGS sequence"/>
</dbReference>
<proteinExistence type="predicted"/>
<reference evidence="1 2" key="1">
    <citation type="submission" date="2016-11" db="EMBL/GenBank/DDBJ databases">
        <authorList>
            <person name="Jaros S."/>
            <person name="Januszkiewicz K."/>
            <person name="Wedrychowicz H."/>
        </authorList>
    </citation>
    <scope>NUCLEOTIDE SEQUENCE [LARGE SCALE GENOMIC DNA]</scope>
    <source>
        <strain evidence="1 2">DSM 24787</strain>
    </source>
</reference>
<name>A0A1N6DL87_9BACT</name>
<dbReference type="RefSeq" id="WP_074238078.1">
    <property type="nucleotide sequence ID" value="NZ_CP154260.1"/>
</dbReference>
<protein>
    <submittedName>
        <fullName evidence="1">YhcH/YjgK/YiaL family protein</fullName>
    </submittedName>
</protein>
<dbReference type="Pfam" id="PF04074">
    <property type="entry name" value="DUF386"/>
    <property type="match status" value="1"/>
</dbReference>
<dbReference type="Gene3D" id="2.60.120.370">
    <property type="entry name" value="YhcH/YjgK/YiaL"/>
    <property type="match status" value="1"/>
</dbReference>